<organism evidence="2 3">
    <name type="scientific">Rhizopus azygosporus</name>
    <name type="common">Rhizopus microsporus var. azygosporus</name>
    <dbReference type="NCBI Taxonomy" id="86630"/>
    <lineage>
        <taxon>Eukaryota</taxon>
        <taxon>Fungi</taxon>
        <taxon>Fungi incertae sedis</taxon>
        <taxon>Mucoromycota</taxon>
        <taxon>Mucoromycotina</taxon>
        <taxon>Mucoromycetes</taxon>
        <taxon>Mucorales</taxon>
        <taxon>Mucorineae</taxon>
        <taxon>Rhizopodaceae</taxon>
        <taxon>Rhizopus</taxon>
    </lineage>
</organism>
<accession>A0A367IQ28</accession>
<dbReference type="Proteomes" id="UP000252139">
    <property type="component" value="Unassembled WGS sequence"/>
</dbReference>
<comment type="caution">
    <text evidence="2">The sequence shown here is derived from an EMBL/GenBank/DDBJ whole genome shotgun (WGS) entry which is preliminary data.</text>
</comment>
<protein>
    <submittedName>
        <fullName evidence="2">Uncharacterized protein</fullName>
    </submittedName>
</protein>
<evidence type="ECO:0000313" key="3">
    <source>
        <dbReference type="Proteomes" id="UP000252139"/>
    </source>
</evidence>
<gene>
    <name evidence="2" type="ORF">CU097_003552</name>
</gene>
<proteinExistence type="predicted"/>
<reference evidence="2 3" key="1">
    <citation type="journal article" date="2018" name="G3 (Bethesda)">
        <title>Phylogenetic and Phylogenomic Definition of Rhizopus Species.</title>
        <authorList>
            <person name="Gryganskyi A.P."/>
            <person name="Golan J."/>
            <person name="Dolatabadi S."/>
            <person name="Mondo S."/>
            <person name="Robb S."/>
            <person name="Idnurm A."/>
            <person name="Muszewska A."/>
            <person name="Steczkiewicz K."/>
            <person name="Masonjones S."/>
            <person name="Liao H.L."/>
            <person name="Gajdeczka M.T."/>
            <person name="Anike F."/>
            <person name="Vuek A."/>
            <person name="Anishchenko I.M."/>
            <person name="Voigt K."/>
            <person name="de Hoog G.S."/>
            <person name="Smith M.E."/>
            <person name="Heitman J."/>
            <person name="Vilgalys R."/>
            <person name="Stajich J.E."/>
        </authorList>
    </citation>
    <scope>NUCLEOTIDE SEQUENCE [LARGE SCALE GENOMIC DNA]</scope>
    <source>
        <strain evidence="2 3">CBS 357.93</strain>
    </source>
</reference>
<name>A0A367IQ28_RHIAZ</name>
<keyword evidence="3" id="KW-1185">Reference proteome</keyword>
<feature type="region of interest" description="Disordered" evidence="1">
    <location>
        <begin position="51"/>
        <end position="73"/>
    </location>
</feature>
<evidence type="ECO:0000256" key="1">
    <source>
        <dbReference type="SAM" id="MobiDB-lite"/>
    </source>
</evidence>
<dbReference type="EMBL" id="PJQL01004293">
    <property type="protein sequence ID" value="RCH79775.1"/>
    <property type="molecule type" value="Genomic_DNA"/>
</dbReference>
<dbReference type="AlphaFoldDB" id="A0A367IQ28"/>
<feature type="non-terminal residue" evidence="2">
    <location>
        <position position="73"/>
    </location>
</feature>
<sequence length="73" mass="8398">MPQFRLDLAGLLSTYANRTALWPSPLKFLEKHVPRLLKKVNRNSCFEEGIKQTGETHGEPGPWSVSRLQYTEK</sequence>
<evidence type="ECO:0000313" key="2">
    <source>
        <dbReference type="EMBL" id="RCH79775.1"/>
    </source>
</evidence>